<protein>
    <recommendedName>
        <fullName evidence="3">Tc1-like transposase DDE domain-containing protein</fullName>
    </recommendedName>
</protein>
<dbReference type="InterPro" id="IPR036397">
    <property type="entry name" value="RNaseH_sf"/>
</dbReference>
<dbReference type="Gene3D" id="3.30.420.10">
    <property type="entry name" value="Ribonuclease H-like superfamily/Ribonuclease H"/>
    <property type="match status" value="1"/>
</dbReference>
<keyword evidence="2" id="KW-1185">Reference proteome</keyword>
<evidence type="ECO:0008006" key="3">
    <source>
        <dbReference type="Google" id="ProtNLM"/>
    </source>
</evidence>
<sequence length="125" mass="14407">MHRLRGSIKVKRRGNLTPVSCCSTTMHPRVKTLKAAVVCGFREIDYPPFSPVLVPSDNFFLPNHKKNTKGATFMDEDEFIAVDERYFANKPKEFVYNELEMLLKRCNKTCNAYISIFFFMLSSGI</sequence>
<evidence type="ECO:0000313" key="2">
    <source>
        <dbReference type="Proteomes" id="UP000051574"/>
    </source>
</evidence>
<proteinExistence type="predicted"/>
<dbReference type="OrthoDB" id="10065579at2759"/>
<dbReference type="AlphaFoldDB" id="A0A0T6AT92"/>
<comment type="caution">
    <text evidence="1">The sequence shown here is derived from an EMBL/GenBank/DDBJ whole genome shotgun (WGS) entry which is preliminary data.</text>
</comment>
<gene>
    <name evidence="1" type="ORF">AMK59_6666</name>
</gene>
<organism evidence="1 2">
    <name type="scientific">Oryctes borbonicus</name>
    <dbReference type="NCBI Taxonomy" id="1629725"/>
    <lineage>
        <taxon>Eukaryota</taxon>
        <taxon>Metazoa</taxon>
        <taxon>Ecdysozoa</taxon>
        <taxon>Arthropoda</taxon>
        <taxon>Hexapoda</taxon>
        <taxon>Insecta</taxon>
        <taxon>Pterygota</taxon>
        <taxon>Neoptera</taxon>
        <taxon>Endopterygota</taxon>
        <taxon>Coleoptera</taxon>
        <taxon>Polyphaga</taxon>
        <taxon>Scarabaeiformia</taxon>
        <taxon>Scarabaeidae</taxon>
        <taxon>Dynastinae</taxon>
        <taxon>Oryctes</taxon>
    </lineage>
</organism>
<reference evidence="1 2" key="1">
    <citation type="submission" date="2015-09" db="EMBL/GenBank/DDBJ databases">
        <title>Draft genome of the scarab beetle Oryctes borbonicus.</title>
        <authorList>
            <person name="Meyer J.M."/>
            <person name="Markov G.V."/>
            <person name="Baskaran P."/>
            <person name="Herrmann M."/>
            <person name="Sommer R.J."/>
            <person name="Roedelsperger C."/>
        </authorList>
    </citation>
    <scope>NUCLEOTIDE SEQUENCE [LARGE SCALE GENOMIC DNA]</scope>
    <source>
        <strain evidence="1">OB123</strain>
        <tissue evidence="1">Whole animal</tissue>
    </source>
</reference>
<dbReference type="GO" id="GO:0003676">
    <property type="term" value="F:nucleic acid binding"/>
    <property type="evidence" value="ECO:0007669"/>
    <property type="project" value="InterPro"/>
</dbReference>
<dbReference type="Proteomes" id="UP000051574">
    <property type="component" value="Unassembled WGS sequence"/>
</dbReference>
<name>A0A0T6AT92_9SCAR</name>
<evidence type="ECO:0000313" key="1">
    <source>
        <dbReference type="EMBL" id="KRT78348.1"/>
    </source>
</evidence>
<dbReference type="EMBL" id="LJIG01022860">
    <property type="protein sequence ID" value="KRT78348.1"/>
    <property type="molecule type" value="Genomic_DNA"/>
</dbReference>
<accession>A0A0T6AT92</accession>